<feature type="region of interest" description="Disordered" evidence="1">
    <location>
        <begin position="1"/>
        <end position="26"/>
    </location>
</feature>
<keyword evidence="3" id="KW-1185">Reference proteome</keyword>
<feature type="non-terminal residue" evidence="2">
    <location>
        <position position="81"/>
    </location>
</feature>
<feature type="compositionally biased region" description="Basic residues" evidence="1">
    <location>
        <begin position="1"/>
        <end position="17"/>
    </location>
</feature>
<protein>
    <submittedName>
        <fullName evidence="2">Uncharacterized protein</fullName>
    </submittedName>
</protein>
<gene>
    <name evidence="2" type="ORF">LARSCL_LOCUS1906</name>
</gene>
<comment type="caution">
    <text evidence="2">The sequence shown here is derived from an EMBL/GenBank/DDBJ whole genome shotgun (WGS) entry which is preliminary data.</text>
</comment>
<reference evidence="2 3" key="1">
    <citation type="submission" date="2024-04" db="EMBL/GenBank/DDBJ databases">
        <authorList>
            <person name="Rising A."/>
            <person name="Reimegard J."/>
            <person name="Sonavane S."/>
            <person name="Akerstrom W."/>
            <person name="Nylinder S."/>
            <person name="Hedman E."/>
            <person name="Kallberg Y."/>
        </authorList>
    </citation>
    <scope>NUCLEOTIDE SEQUENCE [LARGE SCALE GENOMIC DNA]</scope>
</reference>
<evidence type="ECO:0000256" key="1">
    <source>
        <dbReference type="SAM" id="MobiDB-lite"/>
    </source>
</evidence>
<dbReference type="EMBL" id="CAXIEN010000011">
    <property type="protein sequence ID" value="CAL1264234.1"/>
    <property type="molecule type" value="Genomic_DNA"/>
</dbReference>
<evidence type="ECO:0000313" key="2">
    <source>
        <dbReference type="EMBL" id="CAL1264234.1"/>
    </source>
</evidence>
<organism evidence="2 3">
    <name type="scientific">Larinioides sclopetarius</name>
    <dbReference type="NCBI Taxonomy" id="280406"/>
    <lineage>
        <taxon>Eukaryota</taxon>
        <taxon>Metazoa</taxon>
        <taxon>Ecdysozoa</taxon>
        <taxon>Arthropoda</taxon>
        <taxon>Chelicerata</taxon>
        <taxon>Arachnida</taxon>
        <taxon>Araneae</taxon>
        <taxon>Araneomorphae</taxon>
        <taxon>Entelegynae</taxon>
        <taxon>Araneoidea</taxon>
        <taxon>Araneidae</taxon>
        <taxon>Larinioides</taxon>
    </lineage>
</organism>
<dbReference type="AlphaFoldDB" id="A0AAV1Z1U9"/>
<name>A0AAV1Z1U9_9ARAC</name>
<dbReference type="Proteomes" id="UP001497382">
    <property type="component" value="Unassembled WGS sequence"/>
</dbReference>
<accession>A0AAV1Z1U9</accession>
<evidence type="ECO:0000313" key="3">
    <source>
        <dbReference type="Proteomes" id="UP001497382"/>
    </source>
</evidence>
<sequence length="81" mass="9466">MTRNGKLKVVSRKAKPRKAVERREKKKAMAAFANGNRLKVRYSTDAYTQEFVKYLKKIKDEDMRNQKEGIKAELEAKGIDY</sequence>
<proteinExistence type="predicted"/>